<dbReference type="RefSeq" id="WP_030663677.1">
    <property type="nucleotide sequence ID" value="NZ_BMRU01000042.1"/>
</dbReference>
<comment type="caution">
    <text evidence="2">The sequence shown here is derived from an EMBL/GenBank/DDBJ whole genome shotgun (WGS) entry which is preliminary data.</text>
</comment>
<dbReference type="InterPro" id="IPR036390">
    <property type="entry name" value="WH_DNA-bd_sf"/>
</dbReference>
<dbReference type="SUPFAM" id="SSF46785">
    <property type="entry name" value="Winged helix' DNA-binding domain"/>
    <property type="match status" value="1"/>
</dbReference>
<dbReference type="Proteomes" id="UP000660554">
    <property type="component" value="Unassembled WGS sequence"/>
</dbReference>
<proteinExistence type="predicted"/>
<reference evidence="3" key="1">
    <citation type="submission" date="2020-09" db="EMBL/GenBank/DDBJ databases">
        <title>Whole genome shotgun sequence of Streptomyces cinnamonensis NBRC 15873.</title>
        <authorList>
            <person name="Komaki H."/>
            <person name="Tamura T."/>
        </authorList>
    </citation>
    <scope>NUCLEOTIDE SEQUENCE [LARGE SCALE GENOMIC DNA]</scope>
    <source>
        <strain evidence="1 3">NBRC 15873</strain>
    </source>
</reference>
<dbReference type="InterPro" id="IPR036388">
    <property type="entry name" value="WH-like_DNA-bd_sf"/>
</dbReference>
<keyword evidence="3" id="KW-1185">Reference proteome</keyword>
<organism evidence="2 3">
    <name type="scientific">Streptomyces virginiae</name>
    <name type="common">Streptomyces cinnamonensis</name>
    <dbReference type="NCBI Taxonomy" id="1961"/>
    <lineage>
        <taxon>Bacteria</taxon>
        <taxon>Bacillati</taxon>
        <taxon>Actinomycetota</taxon>
        <taxon>Actinomycetes</taxon>
        <taxon>Kitasatosporales</taxon>
        <taxon>Streptomycetaceae</taxon>
        <taxon>Streptomyces</taxon>
    </lineage>
</organism>
<evidence type="ECO:0008006" key="4">
    <source>
        <dbReference type="Google" id="ProtNLM"/>
    </source>
</evidence>
<sequence>MTGTDRQTDRRLERAILELLERRAPTATICPSDAARAVYEGDGDGWRALMEPARRAARRLVAAGQVEITQGGRRVDPAKARGPVRIRRTR</sequence>
<protein>
    <recommendedName>
        <fullName evidence="4">S-adenosylmethionine tRNA ribosyltransferase</fullName>
    </recommendedName>
</protein>
<dbReference type="EMBL" id="BNDV01000008">
    <property type="protein sequence ID" value="GHI14946.1"/>
    <property type="molecule type" value="Genomic_DNA"/>
</dbReference>
<evidence type="ECO:0000313" key="1">
    <source>
        <dbReference type="EMBL" id="GHI14946.1"/>
    </source>
</evidence>
<dbReference type="EMBL" id="BNDV01000013">
    <property type="protein sequence ID" value="GHI16197.1"/>
    <property type="molecule type" value="Genomic_DNA"/>
</dbReference>
<dbReference type="Pfam" id="PF11625">
    <property type="entry name" value="DUF3253"/>
    <property type="match status" value="1"/>
</dbReference>
<evidence type="ECO:0000313" key="2">
    <source>
        <dbReference type="EMBL" id="GHI16197.1"/>
    </source>
</evidence>
<dbReference type="GeneID" id="86951691"/>
<reference evidence="2" key="2">
    <citation type="submission" date="2024-05" db="EMBL/GenBank/DDBJ databases">
        <title>Whole genome shotgun sequence of Streptomyces cinnamonensis NBRC 15873.</title>
        <authorList>
            <person name="Komaki H."/>
            <person name="Tamura T."/>
        </authorList>
    </citation>
    <scope>NUCLEOTIDE SEQUENCE</scope>
    <source>
        <strain evidence="2 3">NBRC 15873</strain>
    </source>
</reference>
<dbReference type="InterPro" id="IPR021660">
    <property type="entry name" value="DUF3253"/>
</dbReference>
<evidence type="ECO:0000313" key="3">
    <source>
        <dbReference type="Proteomes" id="UP000660554"/>
    </source>
</evidence>
<gene>
    <name evidence="1" type="ORF">Scinn_44090</name>
    <name evidence="2" type="ORF">Scinn_56600</name>
</gene>
<name>A0ABQ3NTU6_STRVG</name>
<dbReference type="Gene3D" id="1.10.10.10">
    <property type="entry name" value="Winged helix-like DNA-binding domain superfamily/Winged helix DNA-binding domain"/>
    <property type="match status" value="1"/>
</dbReference>
<accession>A0ABQ3NTU6</accession>